<dbReference type="Proteomes" id="UP000037737">
    <property type="component" value="Unassembled WGS sequence"/>
</dbReference>
<gene>
    <name evidence="2" type="ORF">XI38_10215</name>
</gene>
<evidence type="ECO:0000313" key="2">
    <source>
        <dbReference type="EMBL" id="KOS10576.1"/>
    </source>
</evidence>
<dbReference type="Gene3D" id="3.90.1200.10">
    <property type="match status" value="1"/>
</dbReference>
<dbReference type="Pfam" id="PF01636">
    <property type="entry name" value="APH"/>
    <property type="match status" value="1"/>
</dbReference>
<dbReference type="InterPro" id="IPR002575">
    <property type="entry name" value="Aminoglycoside_PTrfase"/>
</dbReference>
<protein>
    <recommendedName>
        <fullName evidence="1">Aminoglycoside phosphotransferase domain-containing protein</fullName>
    </recommendedName>
</protein>
<feature type="domain" description="Aminoglycoside phosphotransferase" evidence="1">
    <location>
        <begin position="50"/>
        <end position="303"/>
    </location>
</feature>
<evidence type="ECO:0000259" key="1">
    <source>
        <dbReference type="Pfam" id="PF01636"/>
    </source>
</evidence>
<organism evidence="2 3">
    <name type="scientific">Microbacterium aurantiacum</name>
    <dbReference type="NCBI Taxonomy" id="162393"/>
    <lineage>
        <taxon>Bacteria</taxon>
        <taxon>Bacillati</taxon>
        <taxon>Actinomycetota</taxon>
        <taxon>Actinomycetes</taxon>
        <taxon>Micrococcales</taxon>
        <taxon>Microbacteriaceae</taxon>
        <taxon>Microbacterium</taxon>
    </lineage>
</organism>
<name>A0A0M8ME39_9MICO</name>
<reference evidence="2" key="1">
    <citation type="submission" date="2015-04" db="EMBL/GenBank/DDBJ databases">
        <title>Complete genome sequence of Microbacterium chocolatum SIT 101, a bacterium enantioselectively hydrolyzing mesomeric diesters.</title>
        <authorList>
            <person name="Li X."/>
            <person name="Xu Y."/>
        </authorList>
    </citation>
    <scope>NUCLEOTIDE SEQUENCE [LARGE SCALE GENOMIC DNA]</scope>
    <source>
        <strain evidence="2">SIT 101</strain>
    </source>
</reference>
<dbReference type="AlphaFoldDB" id="A0A0M8ME39"/>
<proteinExistence type="predicted"/>
<dbReference type="PATRIC" id="fig|84292.3.peg.2081"/>
<comment type="caution">
    <text evidence="2">The sequence shown here is derived from an EMBL/GenBank/DDBJ whole genome shotgun (WGS) entry which is preliminary data.</text>
</comment>
<keyword evidence="3" id="KW-1185">Reference proteome</keyword>
<evidence type="ECO:0000313" key="3">
    <source>
        <dbReference type="Proteomes" id="UP000037737"/>
    </source>
</evidence>
<dbReference type="KEGG" id="mcw:A8L33_00750"/>
<sequence>MPALLPDEVLLREALEIPDAAPVVLRTREPLGAGTVTGFEVIGADGHTATYFVDTSGRRVAQETGLATGTPDAPGERIWLHPQDPHLPALAPVAFGDAARTLLHRIGREVVEAPELVAYRAGRRAVFRVVCRDGIRWVKVIRPERVERIVGLHALLADAALHVPQIEAWADAGLLVLPQASGRPAVDVAPPASVFLDDVDRWRAAMADAPLENRARSGLPERAEWYTARLVPRLAPEAAERLRAHAARVAAVVGDDGVLTAIHGDLHFGQLFVDDVGRMSGVIDVDTAGRGSAADDSAAFVSHALASAALDPGARGGWAFTVALAALERWDDPAVHVRERVAVHLWGHALGADDLGDAARRDVLLATADALLAGEGVPKDGLMDGFGTP</sequence>
<dbReference type="EMBL" id="LAVO01000010">
    <property type="protein sequence ID" value="KOS10576.1"/>
    <property type="molecule type" value="Genomic_DNA"/>
</dbReference>
<accession>A0A0M8ME39</accession>
<dbReference type="InterPro" id="IPR011009">
    <property type="entry name" value="Kinase-like_dom_sf"/>
</dbReference>
<dbReference type="SUPFAM" id="SSF56112">
    <property type="entry name" value="Protein kinase-like (PK-like)"/>
    <property type="match status" value="1"/>
</dbReference>